<evidence type="ECO:0000256" key="7">
    <source>
        <dbReference type="ARBA" id="ARBA00023033"/>
    </source>
</evidence>
<dbReference type="EnsemblMetazoa" id="XM_038012240.1">
    <property type="protein sequence ID" value="XP_037868168.1"/>
    <property type="gene ID" value="LOC101736880"/>
</dbReference>
<feature type="compositionally biased region" description="Low complexity" evidence="8">
    <location>
        <begin position="26"/>
        <end position="43"/>
    </location>
</feature>
<proteinExistence type="inferred from homology"/>
<dbReference type="InterPro" id="IPR001128">
    <property type="entry name" value="Cyt_P450"/>
</dbReference>
<dbReference type="GO" id="GO:0004497">
    <property type="term" value="F:monooxygenase activity"/>
    <property type="evidence" value="ECO:0007669"/>
    <property type="project" value="UniProtKB-KW"/>
</dbReference>
<evidence type="ECO:0000256" key="2">
    <source>
        <dbReference type="ARBA" id="ARBA00010617"/>
    </source>
</evidence>
<name>A0A8R2QVE4_BOMMO</name>
<evidence type="ECO:0000313" key="9">
    <source>
        <dbReference type="EnsemblMetazoa" id="XP_037868168.1"/>
    </source>
</evidence>
<dbReference type="InterPro" id="IPR050479">
    <property type="entry name" value="CYP11_CYP27_families"/>
</dbReference>
<keyword evidence="10" id="KW-1185">Reference proteome</keyword>
<reference evidence="10" key="1">
    <citation type="journal article" date="2008" name="Insect Biochem. Mol. Biol.">
        <title>The genome of a lepidopteran model insect, the silkworm Bombyx mori.</title>
        <authorList>
            <consortium name="International Silkworm Genome Consortium"/>
        </authorList>
    </citation>
    <scope>NUCLEOTIDE SEQUENCE [LARGE SCALE GENOMIC DNA]</scope>
    <source>
        <strain evidence="10">p50T</strain>
    </source>
</reference>
<dbReference type="PANTHER" id="PTHR24279:SF120">
    <property type="entry name" value="CYTOCHROME P450"/>
    <property type="match status" value="1"/>
</dbReference>
<evidence type="ECO:0000256" key="1">
    <source>
        <dbReference type="ARBA" id="ARBA00001971"/>
    </source>
</evidence>
<dbReference type="Proteomes" id="UP000005204">
    <property type="component" value="Unassembled WGS sequence"/>
</dbReference>
<evidence type="ECO:0000256" key="8">
    <source>
        <dbReference type="SAM" id="MobiDB-lite"/>
    </source>
</evidence>
<protein>
    <recommendedName>
        <fullName evidence="11">Cytochrome P450</fullName>
    </recommendedName>
</protein>
<comment type="similarity">
    <text evidence="2">Belongs to the cytochrome P450 family.</text>
</comment>
<dbReference type="Gene3D" id="1.10.630.10">
    <property type="entry name" value="Cytochrome P450"/>
    <property type="match status" value="1"/>
</dbReference>
<evidence type="ECO:0000313" key="10">
    <source>
        <dbReference type="Proteomes" id="UP000005204"/>
    </source>
</evidence>
<evidence type="ECO:0000256" key="5">
    <source>
        <dbReference type="ARBA" id="ARBA00023002"/>
    </source>
</evidence>
<feature type="region of interest" description="Disordered" evidence="8">
    <location>
        <begin position="21"/>
        <end position="43"/>
    </location>
</feature>
<organism evidence="9 10">
    <name type="scientific">Bombyx mori</name>
    <name type="common">Silk moth</name>
    <dbReference type="NCBI Taxonomy" id="7091"/>
    <lineage>
        <taxon>Eukaryota</taxon>
        <taxon>Metazoa</taxon>
        <taxon>Ecdysozoa</taxon>
        <taxon>Arthropoda</taxon>
        <taxon>Hexapoda</taxon>
        <taxon>Insecta</taxon>
        <taxon>Pterygota</taxon>
        <taxon>Neoptera</taxon>
        <taxon>Endopterygota</taxon>
        <taxon>Lepidoptera</taxon>
        <taxon>Glossata</taxon>
        <taxon>Ditrysia</taxon>
        <taxon>Bombycoidea</taxon>
        <taxon>Bombycidae</taxon>
        <taxon>Bombycinae</taxon>
        <taxon>Bombyx</taxon>
    </lineage>
</organism>
<sequence length="550" mass="61159">MKMAKSTVVIRQSLLQRQCRRHIAGSSSSRTSTSPQRRNAAATASATATCLKPFNEIPGPMALPMLRHSAHILPKIGNFHHTVGLDVLENLRKKYGDLVRLSKATRTRPVLYVFHPEMMREVYESGQTEPPHFDRSPLCHHRKGVGSLCPMHKILCCSDETKAVWSGLRLLLQEEAILKNYDAAFDDIATDVTRRLEELRCKGNVLNEELETEIYRWALETVGMMLFGIRLGCLDARRTKSGADLSPTEEPVEGLSPAERLVRCSRQISEGAFLVRSEETLKTESQTFNDALKSFDRHLSLTEHFLIKAIHTMTSCITRPEQVLLDKLRPLERRLLPLASDMLLAAVDPLAQTALTMFYQLSIHAAHQQRAHDEVLWCSASRAAGAAPPAAPARHSVPAASPAPPAPQYVSACARETLRLQPPTGGVVRRSVDSLVLDGFEIPAGVDIVLAHGLTSKEEKQWGRAKAFVPERWCDDGWQPLKASRAHHLASMPFGEKCPGTGISIKMLTSLAARITERYRIEWHGPAPALTLHGVNKIQRPYYFVLQNAS</sequence>
<dbReference type="GO" id="GO:0005506">
    <property type="term" value="F:iron ion binding"/>
    <property type="evidence" value="ECO:0007669"/>
    <property type="project" value="InterPro"/>
</dbReference>
<keyword evidence="4" id="KW-0479">Metal-binding</keyword>
<dbReference type="AlphaFoldDB" id="A0A8R2QVE4"/>
<evidence type="ECO:0000256" key="6">
    <source>
        <dbReference type="ARBA" id="ARBA00023004"/>
    </source>
</evidence>
<dbReference type="InterPro" id="IPR036396">
    <property type="entry name" value="Cyt_P450_sf"/>
</dbReference>
<keyword evidence="5" id="KW-0560">Oxidoreductase</keyword>
<evidence type="ECO:0000256" key="4">
    <source>
        <dbReference type="ARBA" id="ARBA00022723"/>
    </source>
</evidence>
<evidence type="ECO:0000256" key="3">
    <source>
        <dbReference type="ARBA" id="ARBA00022617"/>
    </source>
</evidence>
<keyword evidence="3" id="KW-0349">Heme</keyword>
<dbReference type="Pfam" id="PF00067">
    <property type="entry name" value="p450"/>
    <property type="match status" value="1"/>
</dbReference>
<dbReference type="SUPFAM" id="SSF48264">
    <property type="entry name" value="Cytochrome P450"/>
    <property type="match status" value="1"/>
</dbReference>
<dbReference type="GO" id="GO:0020037">
    <property type="term" value="F:heme binding"/>
    <property type="evidence" value="ECO:0007669"/>
    <property type="project" value="InterPro"/>
</dbReference>
<comment type="cofactor">
    <cofactor evidence="1">
        <name>heme</name>
        <dbReference type="ChEBI" id="CHEBI:30413"/>
    </cofactor>
</comment>
<keyword evidence="7" id="KW-0503">Monooxygenase</keyword>
<keyword evidence="6" id="KW-0408">Iron</keyword>
<dbReference type="GO" id="GO:0016705">
    <property type="term" value="F:oxidoreductase activity, acting on paired donors, with incorporation or reduction of molecular oxygen"/>
    <property type="evidence" value="ECO:0007669"/>
    <property type="project" value="InterPro"/>
</dbReference>
<dbReference type="PANTHER" id="PTHR24279">
    <property type="entry name" value="CYTOCHROME P450"/>
    <property type="match status" value="1"/>
</dbReference>
<evidence type="ECO:0008006" key="11">
    <source>
        <dbReference type="Google" id="ProtNLM"/>
    </source>
</evidence>
<gene>
    <name evidence="9" type="primary">101736880</name>
</gene>
<reference evidence="9" key="2">
    <citation type="submission" date="2022-06" db="UniProtKB">
        <authorList>
            <consortium name="EnsemblMetazoa"/>
        </authorList>
    </citation>
    <scope>IDENTIFICATION</scope>
    <source>
        <strain evidence="9">p50T (Dazao)</strain>
    </source>
</reference>
<accession>A0A8R2QVE4</accession>